<proteinExistence type="predicted"/>
<evidence type="ECO:0000313" key="1">
    <source>
        <dbReference type="EMBL" id="CKT08888.1"/>
    </source>
</evidence>
<evidence type="ECO:0000313" key="2">
    <source>
        <dbReference type="Proteomes" id="UP000049023"/>
    </source>
</evidence>
<dbReference type="EMBL" id="CNFU01001145">
    <property type="protein sequence ID" value="CKT08888.1"/>
    <property type="molecule type" value="Genomic_DNA"/>
</dbReference>
<dbReference type="AlphaFoldDB" id="A0A655AJF2"/>
<sequence>MPFSVSTPVTTTAWSDRGLPALSVSSTGWPQIISALMLTITACPLPRYCSRAAMPVATPVAVAWSSSVITASTP</sequence>
<accession>A0A655AJF2</accession>
<name>A0A655AJF2_MYCTX</name>
<dbReference type="Proteomes" id="UP000049023">
    <property type="component" value="Unassembled WGS sequence"/>
</dbReference>
<organism evidence="1 2">
    <name type="scientific">Mycobacterium tuberculosis</name>
    <dbReference type="NCBI Taxonomy" id="1773"/>
    <lineage>
        <taxon>Bacteria</taxon>
        <taxon>Bacillati</taxon>
        <taxon>Actinomycetota</taxon>
        <taxon>Actinomycetes</taxon>
        <taxon>Mycobacteriales</taxon>
        <taxon>Mycobacteriaceae</taxon>
        <taxon>Mycobacterium</taxon>
        <taxon>Mycobacterium tuberculosis complex</taxon>
    </lineage>
</organism>
<reference evidence="1 2" key="1">
    <citation type="submission" date="2015-03" db="EMBL/GenBank/DDBJ databases">
        <authorList>
            <consortium name="Pathogen Informatics"/>
        </authorList>
    </citation>
    <scope>NUCLEOTIDE SEQUENCE [LARGE SCALE GENOMIC DNA]</scope>
    <source>
        <strain evidence="1 2">Bir 187</strain>
    </source>
</reference>
<gene>
    <name evidence="1" type="ORF">ERS027661_03918</name>
</gene>
<protein>
    <submittedName>
        <fullName evidence="1">Uncharacterized protein</fullName>
    </submittedName>
</protein>